<dbReference type="OrthoDB" id="8558970at2"/>
<dbReference type="EMBL" id="MDUX01000023">
    <property type="protein sequence ID" value="KAF7599326.1"/>
    <property type="molecule type" value="Genomic_DNA"/>
</dbReference>
<reference evidence="2 5" key="1">
    <citation type="submission" date="2016-08" db="EMBL/GenBank/DDBJ databases">
        <title>Candidatus Dactylopiibacterium carminicum genome sequence.</title>
        <authorList>
            <person name="Ramirez-Puebla S.T."/>
            <person name="Ormeno-Orrillo E."/>
            <person name="Vera-Ponce De Leon A."/>
            <person name="Luis L."/>
            <person name="Sanchez-Flores A."/>
            <person name="Monica R."/>
            <person name="Martinez-Romero E."/>
        </authorList>
    </citation>
    <scope>NUCLEOTIDE SEQUENCE [LARGE SCALE GENOMIC DNA]</scope>
    <source>
        <strain evidence="2">END1</strain>
    </source>
</reference>
<evidence type="ECO:0000259" key="1">
    <source>
        <dbReference type="PROSITE" id="PS51787"/>
    </source>
</evidence>
<evidence type="ECO:0000313" key="5">
    <source>
        <dbReference type="Proteomes" id="UP000623509"/>
    </source>
</evidence>
<dbReference type="SMART" id="SM00464">
    <property type="entry name" value="LON"/>
    <property type="match status" value="1"/>
</dbReference>
<dbReference type="PANTHER" id="PTHR46732">
    <property type="entry name" value="ATP-DEPENDENT PROTEASE LA (LON) DOMAIN PROTEIN"/>
    <property type="match status" value="1"/>
</dbReference>
<comment type="caution">
    <text evidence="3">The sequence shown here is derived from an EMBL/GenBank/DDBJ whole genome shotgun (WGS) entry which is preliminary data.</text>
</comment>
<dbReference type="InterPro" id="IPR046336">
    <property type="entry name" value="Lon_prtase_N_sf"/>
</dbReference>
<dbReference type="Pfam" id="PF02190">
    <property type="entry name" value="LON_substr_bdg"/>
    <property type="match status" value="1"/>
</dbReference>
<dbReference type="PANTHER" id="PTHR46732:SF8">
    <property type="entry name" value="ATP-DEPENDENT PROTEASE LA (LON) DOMAIN PROTEIN"/>
    <property type="match status" value="1"/>
</dbReference>
<dbReference type="Proteomes" id="UP000623509">
    <property type="component" value="Unassembled WGS sequence"/>
</dbReference>
<dbReference type="RefSeq" id="WP_095524482.1">
    <property type="nucleotide sequence ID" value="NZ_MDUX01000023.1"/>
</dbReference>
<dbReference type="Gene3D" id="2.30.130.40">
    <property type="entry name" value="LON domain-like"/>
    <property type="match status" value="1"/>
</dbReference>
<dbReference type="InterPro" id="IPR003111">
    <property type="entry name" value="Lon_prtase_N"/>
</dbReference>
<keyword evidence="5" id="KW-1185">Reference proteome</keyword>
<dbReference type="AlphaFoldDB" id="A0A272ETA5"/>
<dbReference type="InterPro" id="IPR015947">
    <property type="entry name" value="PUA-like_sf"/>
</dbReference>
<reference evidence="3 4" key="2">
    <citation type="submission" date="2017-07" db="EMBL/GenBank/DDBJ databases">
        <title>Candidatus Dactylopiibacterium carminicum, a nitrogen-fixing symbiont of the cochineal insect Dactylopius coccus and Dactylopius opuntiae (Hemiptera: Coccoidea: Dactylopiidae).</title>
        <authorList>
            <person name="Vera A."/>
        </authorList>
    </citation>
    <scope>NUCLEOTIDE SEQUENCE [LARGE SCALE GENOMIC DNA]</scope>
    <source>
        <strain evidence="3 4">NFDCM</strain>
    </source>
</reference>
<dbReference type="PROSITE" id="PS51787">
    <property type="entry name" value="LON_N"/>
    <property type="match status" value="1"/>
</dbReference>
<feature type="domain" description="Lon N-terminal" evidence="1">
    <location>
        <begin position="4"/>
        <end position="193"/>
    </location>
</feature>
<dbReference type="Proteomes" id="UP000216107">
    <property type="component" value="Unassembled WGS sequence"/>
</dbReference>
<evidence type="ECO:0000313" key="2">
    <source>
        <dbReference type="EMBL" id="KAF7599326.1"/>
    </source>
</evidence>
<accession>A0A272ETA5</accession>
<proteinExistence type="predicted"/>
<organism evidence="3 4">
    <name type="scientific">Candidatus Dactylopiibacterium carminicum</name>
    <dbReference type="NCBI Taxonomy" id="857335"/>
    <lineage>
        <taxon>Bacteria</taxon>
        <taxon>Pseudomonadati</taxon>
        <taxon>Pseudomonadota</taxon>
        <taxon>Betaproteobacteria</taxon>
        <taxon>Rhodocyclales</taxon>
        <taxon>Rhodocyclaceae</taxon>
        <taxon>Candidatus Dactylopiibacterium</taxon>
    </lineage>
</organism>
<evidence type="ECO:0000313" key="4">
    <source>
        <dbReference type="Proteomes" id="UP000216107"/>
    </source>
</evidence>
<evidence type="ECO:0000313" key="3">
    <source>
        <dbReference type="EMBL" id="PAS93317.1"/>
    </source>
</evidence>
<dbReference type="Gene3D" id="1.10.4060.10">
    <property type="entry name" value="BPP1347 like domain"/>
    <property type="match status" value="1"/>
</dbReference>
<name>A0A272ETA5_9RHOO</name>
<protein>
    <submittedName>
        <fullName evidence="3">Peptidase S16</fullName>
    </submittedName>
</protein>
<gene>
    <name evidence="2" type="ORF">BGI27_08610</name>
    <name evidence="3" type="ORF">CGU29_08260</name>
</gene>
<dbReference type="EMBL" id="NMRN01000019">
    <property type="protein sequence ID" value="PAS93317.1"/>
    <property type="molecule type" value="Genomic_DNA"/>
</dbReference>
<sequence length="198" mass="22160">MSELQRLPLFPLSAVLFPRSRMGLHVFEARYLDMIARCMQAESTFGICLIADGQEVGAPALVHGVGVEARIVDWDMSVPNLLGLTVRGQRRFHVLEQMADKQGLVTGIVRWFDEPAVTALPVEYEPLLPLLQMVVADAGEKIPPPHAFDDADWVGFRYAEILPIPPLARQRLLELEDPLLRLSIVQSFLKERGLLKPS</sequence>
<dbReference type="SUPFAM" id="SSF88697">
    <property type="entry name" value="PUA domain-like"/>
    <property type="match status" value="1"/>
</dbReference>